<reference evidence="3" key="2">
    <citation type="submission" date="2007-04" db="EMBL/GenBank/DDBJ databases">
        <title>Complete genome sequence of the nitrogen-fixing bacterium Azorhizobium caulinodans ORS571.</title>
        <authorList>
            <person name="Lee K.B."/>
            <person name="Backer P.D."/>
            <person name="Aono T."/>
            <person name="Liu C.T."/>
            <person name="Suzuki S."/>
            <person name="Suzuki T."/>
            <person name="Kaneko T."/>
            <person name="Yamada M."/>
            <person name="Tabata S."/>
            <person name="Kupfer D.M."/>
            <person name="Najar F.Z."/>
            <person name="Wiley G.B."/>
            <person name="Roe B."/>
            <person name="Binnewies T."/>
            <person name="Ussery D."/>
            <person name="Vereecke D."/>
            <person name="Gevers D."/>
            <person name="Holsters M."/>
            <person name="Oyaizu H."/>
        </authorList>
    </citation>
    <scope>NUCLEOTIDE SEQUENCE [LARGE SCALE GENOMIC DNA]</scope>
    <source>
        <strain evidence="3">ATCC 43989 / DSM 5975 / JCM 20966 / LMG 6465 / NBRC 14845 / NCIMB 13405 / ORS 571</strain>
    </source>
</reference>
<keyword evidence="3" id="KW-1185">Reference proteome</keyword>
<dbReference type="Proteomes" id="UP000000270">
    <property type="component" value="Chromosome"/>
</dbReference>
<evidence type="ECO:0000313" key="3">
    <source>
        <dbReference type="Proteomes" id="UP000000270"/>
    </source>
</evidence>
<feature type="compositionally biased region" description="Basic residues" evidence="1">
    <location>
        <begin position="55"/>
        <end position="69"/>
    </location>
</feature>
<dbReference type="eggNOG" id="ENOG5033KF9">
    <property type="taxonomic scope" value="Bacteria"/>
</dbReference>
<reference evidence="2 3" key="1">
    <citation type="journal article" date="2007" name="Appl. Environ. Microbiol.">
        <title>Rhizobial factors required for stem nodule maturation and maintenance in Sesbania rostrata-Azorhizobium caulinodans ORS571 symbiosis.</title>
        <authorList>
            <person name="Suzuki S."/>
            <person name="Aono T."/>
            <person name="Lee KB."/>
            <person name="Suzuki T."/>
            <person name="Liu CT."/>
            <person name="Miwa H."/>
            <person name="Wakao S."/>
            <person name="Iki T."/>
            <person name="Oyaizu H."/>
        </authorList>
    </citation>
    <scope>NUCLEOTIDE SEQUENCE [LARGE SCALE GENOMIC DNA]</scope>
    <source>
        <strain evidence="3">ATCC 43989 / DSM 5975 / JCM 20966 / LMG 6465 / NBRC 14845 / NCIMB 13405 / ORS 571</strain>
    </source>
</reference>
<gene>
    <name evidence="2" type="ordered locus">AZC_0330</name>
</gene>
<organism evidence="2 3">
    <name type="scientific">Azorhizobium caulinodans (strain ATCC 43989 / DSM 5975 / JCM 20966 / LMG 6465 / NBRC 14845 / NCIMB 13405 / ORS 571)</name>
    <dbReference type="NCBI Taxonomy" id="438753"/>
    <lineage>
        <taxon>Bacteria</taxon>
        <taxon>Pseudomonadati</taxon>
        <taxon>Pseudomonadota</taxon>
        <taxon>Alphaproteobacteria</taxon>
        <taxon>Hyphomicrobiales</taxon>
        <taxon>Xanthobacteraceae</taxon>
        <taxon>Azorhizobium</taxon>
    </lineage>
</organism>
<name>A8IJM7_AZOC5</name>
<dbReference type="STRING" id="438753.AZC_0330"/>
<dbReference type="HOGENOM" id="CLU_1648683_0_0_5"/>
<sequence length="160" mass="18050">MAVEWGNNKASRASRRTCRAPRAPEPGEDGMCYDATHRDAVRKPRRPRAGEPGGHSRKSSCSRRRGRKGTARDLSRQGGTLMTPNTAQDKPVKLQYWPSSHTVDAPDSWPEPYGFDTVEDAVVFAMTQSPANRELAWLRTDKGEVMKPDQIYRRWALRAI</sequence>
<dbReference type="KEGG" id="azc:AZC_0330"/>
<evidence type="ECO:0000256" key="1">
    <source>
        <dbReference type="SAM" id="MobiDB-lite"/>
    </source>
</evidence>
<reference evidence="2 3" key="3">
    <citation type="journal article" date="2008" name="BMC Genomics">
        <title>The genome of the versatile nitrogen fixer Azorhizobium caulinodans ORS571.</title>
        <authorList>
            <person name="Lee KB."/>
            <person name="Backer P.D."/>
            <person name="Aono T."/>
            <person name="Liu CT."/>
            <person name="Suzuki S."/>
            <person name="Suzuki T."/>
            <person name="Kaneko T."/>
            <person name="Yamada M."/>
            <person name="Tabata S."/>
            <person name="Kupfer D.M."/>
            <person name="Najar F.Z."/>
            <person name="Wiley G.B."/>
            <person name="Roe B."/>
            <person name="Binnewies T.T."/>
            <person name="Ussery D.W."/>
            <person name="D'Haeze W."/>
            <person name="Herder J.D."/>
            <person name="Gevers D."/>
            <person name="Vereecke D."/>
            <person name="Holsters M."/>
            <person name="Oyaizu H."/>
        </authorList>
    </citation>
    <scope>NUCLEOTIDE SEQUENCE [LARGE SCALE GENOMIC DNA]</scope>
    <source>
        <strain evidence="3">ATCC 43989 / DSM 5975 / JCM 20966 / LMG 6465 / NBRC 14845 / NCIMB 13405 / ORS 571</strain>
    </source>
</reference>
<protein>
    <submittedName>
        <fullName evidence="2">Uncharacterized protein</fullName>
    </submittedName>
</protein>
<dbReference type="AlphaFoldDB" id="A8IJM7"/>
<dbReference type="EMBL" id="AP009384">
    <property type="protein sequence ID" value="BAF86328.1"/>
    <property type="molecule type" value="Genomic_DNA"/>
</dbReference>
<feature type="region of interest" description="Disordered" evidence="1">
    <location>
        <begin position="1"/>
        <end position="92"/>
    </location>
</feature>
<feature type="compositionally biased region" description="Polar residues" evidence="1">
    <location>
        <begin position="77"/>
        <end position="88"/>
    </location>
</feature>
<accession>A8IJM7</accession>
<reference evidence="2 3" key="5">
    <citation type="journal article" date="2010" name="Appl. Environ. Microbiol.">
        <title>phrR-like gene praR of Azorhizobium caulinodans ORS571 is essential for symbiosis with Sesbania rostrata and is involved in expression of reb genes.</title>
        <authorList>
            <person name="Akiba N."/>
            <person name="Aono T."/>
            <person name="Toyazaki H."/>
            <person name="Sato S."/>
            <person name="Oyaizu H."/>
        </authorList>
    </citation>
    <scope>NUCLEOTIDE SEQUENCE [LARGE SCALE GENOMIC DNA]</scope>
    <source>
        <strain evidence="3">ATCC 43989 / DSM 5975 / JCM 20966 / LMG 6465 / NBRC 14845 / NCIMB 13405 / ORS 571</strain>
    </source>
</reference>
<reference evidence="2 3" key="4">
    <citation type="journal article" date="2009" name="Appl. Environ. Microbiol.">
        <title>Comparative genome-wide transcriptional profiling of Azorhizobium caulinodans ORS571 grown under free-living and symbiotic conditions.</title>
        <authorList>
            <person name="Tsukada S."/>
            <person name="Aono T."/>
            <person name="Akiba N."/>
            <person name="Lee KB."/>
            <person name="Liu CT."/>
            <person name="Toyazaki H."/>
            <person name="Oyaizu H."/>
        </authorList>
    </citation>
    <scope>NUCLEOTIDE SEQUENCE [LARGE SCALE GENOMIC DNA]</scope>
    <source>
        <strain evidence="3">ATCC 43989 / DSM 5975 / JCM 20966 / LMG 6465 / NBRC 14845 / NCIMB 13405 / ORS 571</strain>
    </source>
</reference>
<proteinExistence type="predicted"/>
<evidence type="ECO:0000313" key="2">
    <source>
        <dbReference type="EMBL" id="BAF86328.1"/>
    </source>
</evidence>
<reference evidence="2 3" key="6">
    <citation type="journal article" date="2011" name="Appl. Environ. Microbiol.">
        <title>Involvement of the azorhizobial chromosome partition gene (parA) in the onset of bacteroid differentiation during Sesbania rostrata stem nodule development.</title>
        <authorList>
            <person name="Liu CT."/>
            <person name="Lee KB."/>
            <person name="Wang YS."/>
            <person name="Peng MH."/>
            <person name="Lee KT."/>
            <person name="Suzuki S."/>
            <person name="Suzuki T."/>
            <person name="Oyaizu H."/>
        </authorList>
    </citation>
    <scope>NUCLEOTIDE SEQUENCE [LARGE SCALE GENOMIC DNA]</scope>
    <source>
        <strain evidence="3">ATCC 43989 / DSM 5975 / JCM 20966 / LMG 6465 / NBRC 14845 / NCIMB 13405 / ORS 571</strain>
    </source>
</reference>